<dbReference type="GO" id="GO:0016810">
    <property type="term" value="F:hydrolase activity, acting on carbon-nitrogen (but not peptide) bonds"/>
    <property type="evidence" value="ECO:0007669"/>
    <property type="project" value="InterPro"/>
</dbReference>
<dbReference type="Proteomes" id="UP001378960">
    <property type="component" value="Unassembled WGS sequence"/>
</dbReference>
<dbReference type="PANTHER" id="PTHR43135">
    <property type="entry name" value="ALPHA-D-RIBOSE 1-METHYLPHOSPHONATE 5-TRIPHOSPHATE DIPHOSPHATASE"/>
    <property type="match status" value="1"/>
</dbReference>
<evidence type="ECO:0000259" key="1">
    <source>
        <dbReference type="Pfam" id="PF01979"/>
    </source>
</evidence>
<dbReference type="InterPro" id="IPR057744">
    <property type="entry name" value="OTAase-like"/>
</dbReference>
<gene>
    <name evidence="2" type="ORF">DAPK24_023580</name>
</gene>
<dbReference type="SUPFAM" id="SSF51556">
    <property type="entry name" value="Metallo-dependent hydrolases"/>
    <property type="match status" value="1"/>
</dbReference>
<evidence type="ECO:0000313" key="2">
    <source>
        <dbReference type="EMBL" id="GMM45783.1"/>
    </source>
</evidence>
<dbReference type="InterPro" id="IPR006680">
    <property type="entry name" value="Amidohydro-rel"/>
</dbReference>
<dbReference type="SUPFAM" id="SSF51338">
    <property type="entry name" value="Composite domain of metallo-dependent hydrolases"/>
    <property type="match status" value="1"/>
</dbReference>
<dbReference type="InterPro" id="IPR032466">
    <property type="entry name" value="Metal_Hydrolase"/>
</dbReference>
<dbReference type="EMBL" id="BTGB01000003">
    <property type="protein sequence ID" value="GMM45783.1"/>
    <property type="molecule type" value="Genomic_DNA"/>
</dbReference>
<accession>A0AAV5R2L3</accession>
<dbReference type="AlphaFoldDB" id="A0AAV5R2L3"/>
<sequence length="460" mass="50815">MSCECCSSLCSSGSIPPVPKSKAEDERLENIRKNSPKPFYIHTTTLFNSKTMGIEENISFLVDPAIGLIIEKIQRPSSTIENLSSNDIDLSGKFVMPGFVDAHTHIFLHSYDEADNARQKRDESFVERIIRAINHCKIALMSGYTTYRDLGSEGMQEADANIRDSINRGLTIGPRLFVATKVLASITGIKTHTENSIGGTKIPETSHACDGEVEIRKAVRTRLGMGCDVIKFFADYRKRIMRYPPLTPHPYISSIQFPPEIPNPDIVLYTQHEMNILVEEAKNADCPVAAHCATNRAIKMAAIAGVSTVEHGYWCDNETIKLLKDNNCILVPTLTIAERLFGDNFQTILAKTFKAWEIGVVQACGGDTGTFNHGENIREAELFVKSGIPIADTLKSLTYNGWLACGGHRCGREFGWLDVGTAADIVALDKSPFSDLSILRNPSFVMKDGKTYKNDGECIV</sequence>
<proteinExistence type="predicted"/>
<dbReference type="PANTHER" id="PTHR43135:SF3">
    <property type="entry name" value="ALPHA-D-RIBOSE 1-METHYLPHOSPHONATE 5-TRIPHOSPHATE DIPHOSPHATASE"/>
    <property type="match status" value="1"/>
</dbReference>
<dbReference type="InterPro" id="IPR051781">
    <property type="entry name" value="Metallo-dep_Hydrolase"/>
</dbReference>
<comment type="caution">
    <text evidence="2">The sequence shown here is derived from an EMBL/GenBank/DDBJ whole genome shotgun (WGS) entry which is preliminary data.</text>
</comment>
<dbReference type="InterPro" id="IPR011059">
    <property type="entry name" value="Metal-dep_hydrolase_composite"/>
</dbReference>
<dbReference type="Gene3D" id="2.30.40.10">
    <property type="entry name" value="Urease, subunit C, domain 1"/>
    <property type="match status" value="1"/>
</dbReference>
<dbReference type="Gene3D" id="3.20.20.140">
    <property type="entry name" value="Metal-dependent hydrolases"/>
    <property type="match status" value="1"/>
</dbReference>
<dbReference type="CDD" id="cd01299">
    <property type="entry name" value="Met_dep_hydrolase_A"/>
    <property type="match status" value="1"/>
</dbReference>
<reference evidence="2 3" key="1">
    <citation type="journal article" date="2023" name="Elife">
        <title>Identification of key yeast species and microbe-microbe interactions impacting larval growth of Drosophila in the wild.</title>
        <authorList>
            <person name="Mure A."/>
            <person name="Sugiura Y."/>
            <person name="Maeda R."/>
            <person name="Honda K."/>
            <person name="Sakurai N."/>
            <person name="Takahashi Y."/>
            <person name="Watada M."/>
            <person name="Katoh T."/>
            <person name="Gotoh A."/>
            <person name="Gotoh Y."/>
            <person name="Taniguchi I."/>
            <person name="Nakamura K."/>
            <person name="Hayashi T."/>
            <person name="Katayama T."/>
            <person name="Uemura T."/>
            <person name="Hattori Y."/>
        </authorList>
    </citation>
    <scope>NUCLEOTIDE SEQUENCE [LARGE SCALE GENOMIC DNA]</scope>
    <source>
        <strain evidence="2 3">PK-24</strain>
    </source>
</reference>
<evidence type="ECO:0000313" key="3">
    <source>
        <dbReference type="Proteomes" id="UP001378960"/>
    </source>
</evidence>
<feature type="domain" description="Amidohydrolase-related" evidence="1">
    <location>
        <begin position="94"/>
        <end position="450"/>
    </location>
</feature>
<keyword evidence="3" id="KW-1185">Reference proteome</keyword>
<organism evidence="2 3">
    <name type="scientific">Pichia kluyveri</name>
    <name type="common">Yeast</name>
    <dbReference type="NCBI Taxonomy" id="36015"/>
    <lineage>
        <taxon>Eukaryota</taxon>
        <taxon>Fungi</taxon>
        <taxon>Dikarya</taxon>
        <taxon>Ascomycota</taxon>
        <taxon>Saccharomycotina</taxon>
        <taxon>Pichiomycetes</taxon>
        <taxon>Pichiales</taxon>
        <taxon>Pichiaceae</taxon>
        <taxon>Pichia</taxon>
    </lineage>
</organism>
<dbReference type="Pfam" id="PF01979">
    <property type="entry name" value="Amidohydro_1"/>
    <property type="match status" value="1"/>
</dbReference>
<protein>
    <recommendedName>
        <fullName evidence="1">Amidohydrolase-related domain-containing protein</fullName>
    </recommendedName>
</protein>
<name>A0AAV5R2L3_PICKL</name>